<comment type="subcellular location">
    <subcellularLocation>
        <location evidence="1">Chromosome</location>
    </subcellularLocation>
    <subcellularLocation>
        <location evidence="2">Cytoplasm</location>
        <location evidence="2">Cytosol</location>
    </subcellularLocation>
    <subcellularLocation>
        <location evidence="3">Nucleus</location>
        <location evidence="3">Nucleolus</location>
    </subcellularLocation>
</comment>
<evidence type="ECO:0000256" key="2">
    <source>
        <dbReference type="ARBA" id="ARBA00004514"/>
    </source>
</evidence>
<name>A0ABD2PVH8_9PLAT</name>
<keyword evidence="14" id="KW-0013">ADP-ribosylation</keyword>
<evidence type="ECO:0000256" key="8">
    <source>
        <dbReference type="ARBA" id="ARBA00022588"/>
    </source>
</evidence>
<evidence type="ECO:0000256" key="4">
    <source>
        <dbReference type="ARBA" id="ARBA00022454"/>
    </source>
</evidence>
<dbReference type="GO" id="GO:0016779">
    <property type="term" value="F:nucleotidyltransferase activity"/>
    <property type="evidence" value="ECO:0007669"/>
    <property type="project" value="UniProtKB-KW"/>
</dbReference>
<feature type="domain" description="PARP catalytic" evidence="30">
    <location>
        <begin position="354"/>
        <end position="544"/>
    </location>
</feature>
<organism evidence="33 34">
    <name type="scientific">Cichlidogyrus casuarinus</name>
    <dbReference type="NCBI Taxonomy" id="1844966"/>
    <lineage>
        <taxon>Eukaryota</taxon>
        <taxon>Metazoa</taxon>
        <taxon>Spiralia</taxon>
        <taxon>Lophotrochozoa</taxon>
        <taxon>Platyhelminthes</taxon>
        <taxon>Monogenea</taxon>
        <taxon>Monopisthocotylea</taxon>
        <taxon>Dactylogyridea</taxon>
        <taxon>Ancyrocephalidae</taxon>
        <taxon>Cichlidogyrus</taxon>
    </lineage>
</organism>
<dbReference type="Proteomes" id="UP001626550">
    <property type="component" value="Unassembled WGS sequence"/>
</dbReference>
<dbReference type="InterPro" id="IPR036930">
    <property type="entry name" value="WGR_dom_sf"/>
</dbReference>
<gene>
    <name evidence="33" type="primary">PARP1_2</name>
    <name evidence="33" type="ORF">Ciccas_010339</name>
</gene>
<keyword evidence="6" id="KW-1017">Isopeptide bond</keyword>
<dbReference type="Pfam" id="PF00644">
    <property type="entry name" value="PARP"/>
    <property type="match status" value="1"/>
</dbReference>
<dbReference type="FunFam" id="1.20.142.10:FF:000001">
    <property type="entry name" value="Poly [ADP-ribose] polymerase"/>
    <property type="match status" value="1"/>
</dbReference>
<dbReference type="PANTHER" id="PTHR10459:SF112">
    <property type="entry name" value="POLY [ADP-RIBOSE] POLYMERASE 1"/>
    <property type="match status" value="1"/>
</dbReference>
<keyword evidence="10 29" id="KW-0808">Transferase</keyword>
<evidence type="ECO:0000256" key="21">
    <source>
        <dbReference type="ARBA" id="ARBA00023163"/>
    </source>
</evidence>
<dbReference type="GO" id="GO:0003950">
    <property type="term" value="F:NAD+ poly-ADP-ribosyltransferase activity"/>
    <property type="evidence" value="ECO:0007669"/>
    <property type="project" value="UniProtKB-UniRule"/>
</dbReference>
<comment type="catalytic activity">
    <reaction evidence="24">
        <text>L-aspartyl-[protein] + NAD(+) = 4-O-(ADP-D-ribosyl)-L-aspartyl-[protein] + nicotinamide</text>
        <dbReference type="Rhea" id="RHEA:54424"/>
        <dbReference type="Rhea" id="RHEA-COMP:9867"/>
        <dbReference type="Rhea" id="RHEA-COMP:13832"/>
        <dbReference type="ChEBI" id="CHEBI:17154"/>
        <dbReference type="ChEBI" id="CHEBI:29961"/>
        <dbReference type="ChEBI" id="CHEBI:57540"/>
        <dbReference type="ChEBI" id="CHEBI:138102"/>
    </reaction>
    <physiologicalReaction direction="left-to-right" evidence="24">
        <dbReference type="Rhea" id="RHEA:54425"/>
    </physiologicalReaction>
</comment>
<proteinExistence type="predicted"/>
<dbReference type="SMART" id="SM00773">
    <property type="entry name" value="WGR"/>
    <property type="match status" value="1"/>
</dbReference>
<sequence length="544" mass="62351">MDSESDTIIRRARKSGLLILSYRFLEELCLFEDKKKRGSLDLEALCKKHTIEKRNPHKQQREKERLMETEYRQQLTVKGGAAVDPESELQDIASVAKDSRGNALNAVLGLVNLYKGTNSYYRLQTLEADKGSRYWVFRSWGRIGTDIGDTKLEQFTTLNAAMNQFLSLFEDKTGINWQDYCNKNYRKLPGKFYPMNLHDAEEDQDTVKETLIQQEDQHQSSLDAQLQSLIQFIFDIQSLKKTMLQYEINLHEMPLGKISKSQIKDAYGVLSQLADFVNDSTENGTVNFDARAQAQVLGMSQKFFTLIPHDFGMRLPPVLDNLDLIRQKLRMLEDLLEIEVAYSLLKVEDDSSESPIDRNYRQLHSKLEPIKADSEEYARIVRYVHNTHAATHRQFGLEVEAIFDIERQGEQQAFRQAADRVGGDVMLLWHGSRRTNWSAQYCFPTRDESSGCLLLCEVALGSIHECTEANQKKLKKGFNSRKGIAPTGPDRSKAEVTPEGVVVPCGPWVTDSTIKSSLLYNEYIVYDVAQVKQKYLVRVKFNFP</sequence>
<dbReference type="Gene3D" id="3.90.228.10">
    <property type="match status" value="2"/>
</dbReference>
<evidence type="ECO:0000256" key="16">
    <source>
        <dbReference type="ARBA" id="ARBA00022833"/>
    </source>
</evidence>
<dbReference type="InterPro" id="IPR008893">
    <property type="entry name" value="WGR_domain"/>
</dbReference>
<keyword evidence="7" id="KW-0021">Allosteric enzyme</keyword>
<comment type="catalytic activity">
    <reaction evidence="23">
        <text>L-glutamyl-[protein] + NAD(+) = 5-O-(ADP-D-ribosyl)-L-glutamyl-[protein] + nicotinamide</text>
        <dbReference type="Rhea" id="RHEA:58224"/>
        <dbReference type="Rhea" id="RHEA-COMP:10208"/>
        <dbReference type="Rhea" id="RHEA-COMP:15089"/>
        <dbReference type="ChEBI" id="CHEBI:17154"/>
        <dbReference type="ChEBI" id="CHEBI:29973"/>
        <dbReference type="ChEBI" id="CHEBI:57540"/>
        <dbReference type="ChEBI" id="CHEBI:142540"/>
    </reaction>
    <physiologicalReaction direction="left-to-right" evidence="23">
        <dbReference type="Rhea" id="RHEA:58225"/>
    </physiologicalReaction>
</comment>
<dbReference type="GO" id="GO:0005730">
    <property type="term" value="C:nucleolus"/>
    <property type="evidence" value="ECO:0007669"/>
    <property type="project" value="UniProtKB-SubCell"/>
</dbReference>
<evidence type="ECO:0000259" key="30">
    <source>
        <dbReference type="PROSITE" id="PS51059"/>
    </source>
</evidence>
<comment type="catalytic activity">
    <reaction evidence="27">
        <text>L-tyrosyl-[protein] + NAD(+) = O-(ADP-D-ribosyl)-L-tyrosyl-[protein] + nicotinamide + H(+)</text>
        <dbReference type="Rhea" id="RHEA:58236"/>
        <dbReference type="Rhea" id="RHEA-COMP:10136"/>
        <dbReference type="Rhea" id="RHEA-COMP:15092"/>
        <dbReference type="ChEBI" id="CHEBI:15378"/>
        <dbReference type="ChEBI" id="CHEBI:17154"/>
        <dbReference type="ChEBI" id="CHEBI:46858"/>
        <dbReference type="ChEBI" id="CHEBI:57540"/>
        <dbReference type="ChEBI" id="CHEBI:142557"/>
    </reaction>
    <physiologicalReaction direction="left-to-right" evidence="27">
        <dbReference type="Rhea" id="RHEA:58237"/>
    </physiologicalReaction>
</comment>
<dbReference type="SUPFAM" id="SSF56399">
    <property type="entry name" value="ADP-ribosylation"/>
    <property type="match status" value="1"/>
</dbReference>
<keyword evidence="22" id="KW-0539">Nucleus</keyword>
<dbReference type="CDD" id="cd08001">
    <property type="entry name" value="WGR_PARP1_like"/>
    <property type="match status" value="1"/>
</dbReference>
<evidence type="ECO:0000256" key="5">
    <source>
        <dbReference type="ARBA" id="ARBA00022490"/>
    </source>
</evidence>
<dbReference type="Pfam" id="PF02877">
    <property type="entry name" value="PARP_reg"/>
    <property type="match status" value="1"/>
</dbReference>
<keyword evidence="21" id="KW-0804">Transcription</keyword>
<evidence type="ECO:0000256" key="23">
    <source>
        <dbReference type="ARBA" id="ARBA00024159"/>
    </source>
</evidence>
<evidence type="ECO:0000256" key="7">
    <source>
        <dbReference type="ARBA" id="ARBA00022533"/>
    </source>
</evidence>
<evidence type="ECO:0000313" key="33">
    <source>
        <dbReference type="EMBL" id="KAL3311083.1"/>
    </source>
</evidence>
<dbReference type="InterPro" id="IPR012317">
    <property type="entry name" value="Poly(ADP-ribose)pol_cat_dom"/>
</dbReference>
<evidence type="ECO:0000256" key="29">
    <source>
        <dbReference type="RuleBase" id="RU362114"/>
    </source>
</evidence>
<dbReference type="GO" id="GO:0008270">
    <property type="term" value="F:zinc ion binding"/>
    <property type="evidence" value="ECO:0007669"/>
    <property type="project" value="UniProtKB-KW"/>
</dbReference>
<keyword evidence="13" id="KW-0677">Repeat</keyword>
<comment type="catalytic activity">
    <reaction evidence="25">
        <text>NAD(+) + (ADP-D-ribosyl)n-acceptor = nicotinamide + (ADP-D-ribosyl)n+1-acceptor + H(+).</text>
        <dbReference type="EC" id="2.4.2.30"/>
    </reaction>
</comment>
<comment type="catalytic activity">
    <reaction evidence="26">
        <text>L-histidyl-[protein] + NAD(+) = N(tele)-(ADP-D-ribosyl)-L-histidyl-[protein] + nicotinamide + H(+)</text>
        <dbReference type="Rhea" id="RHEA:72071"/>
        <dbReference type="Rhea" id="RHEA-COMP:9745"/>
        <dbReference type="Rhea" id="RHEA-COMP:18085"/>
        <dbReference type="ChEBI" id="CHEBI:15378"/>
        <dbReference type="ChEBI" id="CHEBI:17154"/>
        <dbReference type="ChEBI" id="CHEBI:29979"/>
        <dbReference type="ChEBI" id="CHEBI:57540"/>
        <dbReference type="ChEBI" id="CHEBI:191398"/>
    </reaction>
    <physiologicalReaction direction="left-to-right" evidence="26">
        <dbReference type="Rhea" id="RHEA:72072"/>
    </physiologicalReaction>
</comment>
<evidence type="ECO:0000256" key="15">
    <source>
        <dbReference type="ARBA" id="ARBA00022771"/>
    </source>
</evidence>
<reference evidence="33 34" key="1">
    <citation type="submission" date="2024-11" db="EMBL/GenBank/DDBJ databases">
        <title>Adaptive evolution of stress response genes in parasites aligns with host niche diversity.</title>
        <authorList>
            <person name="Hahn C."/>
            <person name="Resl P."/>
        </authorList>
    </citation>
    <scope>NUCLEOTIDE SEQUENCE [LARGE SCALE GENOMIC DNA]</scope>
    <source>
        <strain evidence="33">EGGRZ-B1_66</strain>
        <tissue evidence="33">Body</tissue>
    </source>
</reference>
<dbReference type="SUPFAM" id="SSF47587">
    <property type="entry name" value="Domain of poly(ADP-ribose) polymerase"/>
    <property type="match status" value="1"/>
</dbReference>
<dbReference type="AlphaFoldDB" id="A0ABD2PVH8"/>
<keyword evidence="19 29" id="KW-0520">NAD</keyword>
<dbReference type="GO" id="GO:0045087">
    <property type="term" value="P:innate immune response"/>
    <property type="evidence" value="ECO:0007669"/>
    <property type="project" value="UniProtKB-KW"/>
</dbReference>
<keyword evidence="15" id="KW-0863">Zinc-finger</keyword>
<evidence type="ECO:0000256" key="14">
    <source>
        <dbReference type="ARBA" id="ARBA00022765"/>
    </source>
</evidence>
<evidence type="ECO:0000313" key="34">
    <source>
        <dbReference type="Proteomes" id="UP001626550"/>
    </source>
</evidence>
<keyword evidence="11" id="KW-0548">Nucleotidyltransferase</keyword>
<comment type="caution">
    <text evidence="33">The sequence shown here is derived from an EMBL/GenBank/DDBJ whole genome shotgun (WGS) entry which is preliminary data.</text>
</comment>
<evidence type="ECO:0000256" key="3">
    <source>
        <dbReference type="ARBA" id="ARBA00004604"/>
    </source>
</evidence>
<keyword evidence="5" id="KW-0963">Cytoplasm</keyword>
<dbReference type="PROSITE" id="PS51977">
    <property type="entry name" value="WGR"/>
    <property type="match status" value="1"/>
</dbReference>
<keyword evidence="12" id="KW-0479">Metal-binding</keyword>
<evidence type="ECO:0000256" key="6">
    <source>
        <dbReference type="ARBA" id="ARBA00022499"/>
    </source>
</evidence>
<keyword evidence="8" id="KW-0399">Innate immunity</keyword>
<evidence type="ECO:0000256" key="9">
    <source>
        <dbReference type="ARBA" id="ARBA00022676"/>
    </source>
</evidence>
<comment type="catalytic activity">
    <reaction evidence="28">
        <text>L-seryl-[protein] + NAD(+) = O-(ADP-D-ribosyl)-L-seryl-[protein] + nicotinamide + H(+)</text>
        <dbReference type="Rhea" id="RHEA:58232"/>
        <dbReference type="Rhea" id="RHEA-COMP:9863"/>
        <dbReference type="Rhea" id="RHEA-COMP:15091"/>
        <dbReference type="ChEBI" id="CHEBI:15378"/>
        <dbReference type="ChEBI" id="CHEBI:17154"/>
        <dbReference type="ChEBI" id="CHEBI:29999"/>
        <dbReference type="ChEBI" id="CHEBI:57540"/>
        <dbReference type="ChEBI" id="CHEBI:142556"/>
    </reaction>
    <physiologicalReaction direction="left-to-right" evidence="28">
        <dbReference type="Rhea" id="RHEA:58233"/>
    </physiologicalReaction>
</comment>
<evidence type="ECO:0000256" key="10">
    <source>
        <dbReference type="ARBA" id="ARBA00022679"/>
    </source>
</evidence>
<keyword evidence="4" id="KW-0158">Chromosome</keyword>
<evidence type="ECO:0000256" key="24">
    <source>
        <dbReference type="ARBA" id="ARBA00024164"/>
    </source>
</evidence>
<dbReference type="EMBL" id="JBJKFK010002451">
    <property type="protein sequence ID" value="KAL3311083.1"/>
    <property type="molecule type" value="Genomic_DNA"/>
</dbReference>
<evidence type="ECO:0000259" key="31">
    <source>
        <dbReference type="PROSITE" id="PS51060"/>
    </source>
</evidence>
<dbReference type="EC" id="2.4.2.-" evidence="29"/>
<evidence type="ECO:0000256" key="17">
    <source>
        <dbReference type="ARBA" id="ARBA00022859"/>
    </source>
</evidence>
<dbReference type="PANTHER" id="PTHR10459">
    <property type="entry name" value="DNA LIGASE"/>
    <property type="match status" value="1"/>
</dbReference>
<dbReference type="CDD" id="cd01437">
    <property type="entry name" value="parp_like"/>
    <property type="match status" value="1"/>
</dbReference>
<keyword evidence="16" id="KW-0862">Zinc</keyword>
<dbReference type="GO" id="GO:0005694">
    <property type="term" value="C:chromosome"/>
    <property type="evidence" value="ECO:0007669"/>
    <property type="project" value="UniProtKB-SubCell"/>
</dbReference>
<dbReference type="Pfam" id="PF05406">
    <property type="entry name" value="WGR"/>
    <property type="match status" value="1"/>
</dbReference>
<keyword evidence="18" id="KW-0805">Transcription regulation</keyword>
<dbReference type="PROSITE" id="PS51060">
    <property type="entry name" value="PARP_ALPHA_HD"/>
    <property type="match status" value="1"/>
</dbReference>
<evidence type="ECO:0000256" key="27">
    <source>
        <dbReference type="ARBA" id="ARBA00048339"/>
    </source>
</evidence>
<evidence type="ECO:0000256" key="13">
    <source>
        <dbReference type="ARBA" id="ARBA00022737"/>
    </source>
</evidence>
<keyword evidence="17" id="KW-0391">Immunity</keyword>
<evidence type="ECO:0000256" key="28">
    <source>
        <dbReference type="ARBA" id="ARBA00048575"/>
    </source>
</evidence>
<dbReference type="InterPro" id="IPR004102">
    <property type="entry name" value="Poly(ADP-ribose)pol_reg_dom"/>
</dbReference>
<evidence type="ECO:0000256" key="25">
    <source>
        <dbReference type="ARBA" id="ARBA00033987"/>
    </source>
</evidence>
<keyword evidence="9 29" id="KW-0328">Glycosyltransferase</keyword>
<keyword evidence="34" id="KW-1185">Reference proteome</keyword>
<dbReference type="PROSITE" id="PS51059">
    <property type="entry name" value="PARP_CATALYTIC"/>
    <property type="match status" value="1"/>
</dbReference>
<evidence type="ECO:0000256" key="19">
    <source>
        <dbReference type="ARBA" id="ARBA00023027"/>
    </source>
</evidence>
<evidence type="ECO:0000256" key="20">
    <source>
        <dbReference type="ARBA" id="ARBA00023125"/>
    </source>
</evidence>
<evidence type="ECO:0000256" key="22">
    <source>
        <dbReference type="ARBA" id="ARBA00023242"/>
    </source>
</evidence>
<dbReference type="GO" id="GO:0003677">
    <property type="term" value="F:DNA binding"/>
    <property type="evidence" value="ECO:0007669"/>
    <property type="project" value="UniProtKB-KW"/>
</dbReference>
<dbReference type="Gene3D" id="1.20.142.10">
    <property type="entry name" value="Poly(ADP-ribose) polymerase, regulatory domain"/>
    <property type="match status" value="1"/>
</dbReference>
<evidence type="ECO:0000256" key="1">
    <source>
        <dbReference type="ARBA" id="ARBA00004286"/>
    </source>
</evidence>
<evidence type="ECO:0000256" key="18">
    <source>
        <dbReference type="ARBA" id="ARBA00023015"/>
    </source>
</evidence>
<protein>
    <recommendedName>
        <fullName evidence="29">Poly [ADP-ribose] polymerase</fullName>
        <shortName evidence="29">PARP</shortName>
        <ecNumber evidence="29">2.4.2.-</ecNumber>
    </recommendedName>
</protein>
<evidence type="ECO:0000256" key="11">
    <source>
        <dbReference type="ARBA" id="ARBA00022695"/>
    </source>
</evidence>
<keyword evidence="20" id="KW-0238">DNA-binding</keyword>
<accession>A0ABD2PVH8</accession>
<dbReference type="InterPro" id="IPR050800">
    <property type="entry name" value="ARTD/PARP"/>
</dbReference>
<dbReference type="InterPro" id="IPR036616">
    <property type="entry name" value="Poly(ADP-ribose)pol_reg_dom_sf"/>
</dbReference>
<evidence type="ECO:0000259" key="32">
    <source>
        <dbReference type="PROSITE" id="PS51977"/>
    </source>
</evidence>
<dbReference type="GO" id="GO:0005829">
    <property type="term" value="C:cytosol"/>
    <property type="evidence" value="ECO:0007669"/>
    <property type="project" value="UniProtKB-SubCell"/>
</dbReference>
<evidence type="ECO:0000256" key="12">
    <source>
        <dbReference type="ARBA" id="ARBA00022723"/>
    </source>
</evidence>
<feature type="domain" description="WGR" evidence="32">
    <location>
        <begin position="92"/>
        <end position="192"/>
    </location>
</feature>
<dbReference type="SUPFAM" id="SSF142921">
    <property type="entry name" value="WGR domain-like"/>
    <property type="match status" value="1"/>
</dbReference>
<evidence type="ECO:0000256" key="26">
    <source>
        <dbReference type="ARBA" id="ARBA00048241"/>
    </source>
</evidence>
<feature type="domain" description="PARP alpha-helical" evidence="31">
    <location>
        <begin position="219"/>
        <end position="346"/>
    </location>
</feature>